<keyword evidence="4 6" id="KW-0472">Membrane</keyword>
<dbReference type="NCBIfam" id="TIGR03062">
    <property type="entry name" value="pip_yhgE_Cterm"/>
    <property type="match status" value="1"/>
</dbReference>
<feature type="transmembrane region" description="Helical" evidence="6">
    <location>
        <begin position="687"/>
        <end position="711"/>
    </location>
</feature>
<evidence type="ECO:0000313" key="9">
    <source>
        <dbReference type="Proteomes" id="UP000321332"/>
    </source>
</evidence>
<evidence type="ECO:0000256" key="5">
    <source>
        <dbReference type="SAM" id="MobiDB-lite"/>
    </source>
</evidence>
<evidence type="ECO:0000256" key="6">
    <source>
        <dbReference type="SAM" id="Phobius"/>
    </source>
</evidence>
<feature type="transmembrane region" description="Helical" evidence="6">
    <location>
        <begin position="773"/>
        <end position="791"/>
    </location>
</feature>
<feature type="transmembrane region" description="Helical" evidence="6">
    <location>
        <begin position="661"/>
        <end position="681"/>
    </location>
</feature>
<dbReference type="Gene3D" id="1.10.287.950">
    <property type="entry name" value="Methyl-accepting chemotaxis protein"/>
    <property type="match status" value="1"/>
</dbReference>
<dbReference type="OMA" id="MQIGIGK"/>
<evidence type="ECO:0000256" key="4">
    <source>
        <dbReference type="ARBA" id="ARBA00023136"/>
    </source>
</evidence>
<dbReference type="GeneID" id="61187024"/>
<organism evidence="8 9">
    <name type="scientific">Leuconostoc carnosum</name>
    <dbReference type="NCBI Taxonomy" id="1252"/>
    <lineage>
        <taxon>Bacteria</taxon>
        <taxon>Bacillati</taxon>
        <taxon>Bacillota</taxon>
        <taxon>Bacilli</taxon>
        <taxon>Lactobacillales</taxon>
        <taxon>Lactobacillaceae</taxon>
        <taxon>Leuconostoc</taxon>
    </lineage>
</organism>
<name>A0AAE6M4A2_LEUCA</name>
<sequence length="804" mass="84131">MKFWRSAEWQRISKLRGLKLLLVGITLIPSIYAVIFLSSLWDAYGKVDNLPVAIVNQDKAAKINGKTQHLGTDLTDKLMKDQPLKLREVSAQKAKDGLKQGHYYMTITIPSDFTKNAGSLLDKKPTTSKIAIAHNAGQSFIAEKMTSSAADKIQASVTKSLQKVYNETILSATNSSQKGFQSGSNGANQLNNGLGQLADGSAKLHDGAQTLTSGTSTLANGLSQYTNGVSQANGGSNKLVNGAASAASGANKLASGTSQLAKSAPQLESGSQQLATGAQQLADQLRAVSDQIDTQQKAKARGLKTLDNGLQQLTGGLNDLKSTLNNIPTTTVNVDNGAITAASNQLNTSLTGSAVAGNKMKAQFGQLMKDPAFAAFLAKNPSAAKQFQDISQTSDQLNTGLVASGAAAKNLQSSLEPLQKALPALKNLQSQLTTVLPKLQQLSQGAQATSDAQQAIKTLNGSLITISSGLSQQAVPGAQKLATGAATLNAGQKQVTAASSQLNTGANQLASGNSQLAAGTSQLNSGLGQLSAKNAQLNSGAGQLNSGAQQLTTGTAQATSALNEAQSGTKTLAEKLATGAIQLEAVHNDKSNVDALTQPTKSANTNLSNVANNGTGMAPYMMSVGLFVGMITLSTIYDFMTVAKKPRSGFAWWADKQTVNFPVWIGQAVVMTTLLVLVDGLNAARPVMVFVVALVAAFSFNQLVLLFNVLFGKLGSGIMLVLMVLQLSASAGSYPIELSNGFFQAIHPWVPMTYSVHAFRETISIGGSVANDLTILLTIGVVSMVLTWGVYHWKLRHNQLIWAE</sequence>
<evidence type="ECO:0000313" key="8">
    <source>
        <dbReference type="EMBL" id="QEA33471.1"/>
    </source>
</evidence>
<keyword evidence="3 6" id="KW-1133">Transmembrane helix</keyword>
<evidence type="ECO:0000256" key="3">
    <source>
        <dbReference type="ARBA" id="ARBA00022989"/>
    </source>
</evidence>
<evidence type="ECO:0000259" key="7">
    <source>
        <dbReference type="Pfam" id="PF12698"/>
    </source>
</evidence>
<dbReference type="Proteomes" id="UP000321332">
    <property type="component" value="Chromosome"/>
</dbReference>
<gene>
    <name evidence="8" type="ORF">FGL89_04640</name>
</gene>
<dbReference type="Pfam" id="PF12698">
    <property type="entry name" value="ABC2_membrane_3"/>
    <property type="match status" value="1"/>
</dbReference>
<accession>A0AAE6M4A2</accession>
<feature type="domain" description="ABC-2 type transporter transmembrane" evidence="7">
    <location>
        <begin position="21"/>
        <end position="178"/>
    </location>
</feature>
<comment type="subcellular location">
    <subcellularLocation>
        <location evidence="1">Membrane</location>
        <topology evidence="1">Multi-pass membrane protein</topology>
    </subcellularLocation>
</comment>
<keyword evidence="2 6" id="KW-0812">Transmembrane</keyword>
<feature type="transmembrane region" description="Helical" evidence="6">
    <location>
        <begin position="20"/>
        <end position="41"/>
    </location>
</feature>
<reference evidence="8 9" key="1">
    <citation type="submission" date="2019-06" db="EMBL/GenBank/DDBJ databases">
        <title>Genome analyses of bacteria isolated from kimchi.</title>
        <authorList>
            <person name="Lee S."/>
            <person name="Ahn S."/>
            <person name="Roh S."/>
        </authorList>
    </citation>
    <scope>NUCLEOTIDE SEQUENCE [LARGE SCALE GENOMIC DNA]</scope>
    <source>
        <strain evidence="8 9">CBA3620</strain>
    </source>
</reference>
<dbReference type="AlphaFoldDB" id="A0AAE6M4A2"/>
<dbReference type="GO" id="GO:0140359">
    <property type="term" value="F:ABC-type transporter activity"/>
    <property type="evidence" value="ECO:0007669"/>
    <property type="project" value="InterPro"/>
</dbReference>
<evidence type="ECO:0000256" key="1">
    <source>
        <dbReference type="ARBA" id="ARBA00004141"/>
    </source>
</evidence>
<dbReference type="NCBIfam" id="TIGR03061">
    <property type="entry name" value="pip_yhgE_Nterm"/>
    <property type="match status" value="1"/>
</dbReference>
<feature type="region of interest" description="Disordered" evidence="5">
    <location>
        <begin position="175"/>
        <end position="194"/>
    </location>
</feature>
<dbReference type="InterPro" id="IPR017500">
    <property type="entry name" value="Phage_infect_YhgE_N"/>
</dbReference>
<dbReference type="InterPro" id="IPR023908">
    <property type="entry name" value="xxxLxxG_rpt"/>
</dbReference>
<dbReference type="InterPro" id="IPR013525">
    <property type="entry name" value="ABC2_TM"/>
</dbReference>
<feature type="transmembrane region" description="Helical" evidence="6">
    <location>
        <begin position="617"/>
        <end position="640"/>
    </location>
</feature>
<feature type="compositionally biased region" description="Low complexity" evidence="5">
    <location>
        <begin position="181"/>
        <end position="194"/>
    </location>
</feature>
<dbReference type="PANTHER" id="PTHR43077">
    <property type="entry name" value="TRANSPORT PERMEASE YVFS-RELATED"/>
    <property type="match status" value="1"/>
</dbReference>
<dbReference type="PANTHER" id="PTHR43077:SF5">
    <property type="entry name" value="PHAGE INFECTION PROTEIN"/>
    <property type="match status" value="1"/>
</dbReference>
<protein>
    <submittedName>
        <fullName evidence="8">YhgE/Pip domain-containing protein</fullName>
    </submittedName>
</protein>
<dbReference type="GO" id="GO:0016020">
    <property type="term" value="C:membrane"/>
    <property type="evidence" value="ECO:0007669"/>
    <property type="project" value="UniProtKB-SubCell"/>
</dbReference>
<dbReference type="InterPro" id="IPR017501">
    <property type="entry name" value="Phage_infect_YhgE_C"/>
</dbReference>
<evidence type="ECO:0000256" key="2">
    <source>
        <dbReference type="ARBA" id="ARBA00022692"/>
    </source>
</evidence>
<feature type="transmembrane region" description="Helical" evidence="6">
    <location>
        <begin position="718"/>
        <end position="736"/>
    </location>
</feature>
<proteinExistence type="predicted"/>
<dbReference type="EMBL" id="CP042374">
    <property type="protein sequence ID" value="QEA33471.1"/>
    <property type="molecule type" value="Genomic_DNA"/>
</dbReference>
<dbReference type="RefSeq" id="WP_014973583.1">
    <property type="nucleotide sequence ID" value="NZ_CP042374.1"/>
</dbReference>
<dbReference type="Gene3D" id="3.40.1710.10">
    <property type="entry name" value="abc type-2 transporter like domain"/>
    <property type="match status" value="1"/>
</dbReference>
<dbReference type="InterPro" id="IPR051328">
    <property type="entry name" value="T7SS_ABC-Transporter"/>
</dbReference>
<dbReference type="NCBIfam" id="TIGR03057">
    <property type="entry name" value="xxxLxxG_by_4"/>
    <property type="match status" value="8"/>
</dbReference>